<organism evidence="9 10">
    <name type="scientific">Aspergillus lentulus</name>
    <dbReference type="NCBI Taxonomy" id="293939"/>
    <lineage>
        <taxon>Eukaryota</taxon>
        <taxon>Fungi</taxon>
        <taxon>Dikarya</taxon>
        <taxon>Ascomycota</taxon>
        <taxon>Pezizomycotina</taxon>
        <taxon>Eurotiomycetes</taxon>
        <taxon>Eurotiomycetidae</taxon>
        <taxon>Eurotiales</taxon>
        <taxon>Aspergillaceae</taxon>
        <taxon>Aspergillus</taxon>
        <taxon>Aspergillus subgen. Fumigati</taxon>
    </lineage>
</organism>
<dbReference type="InterPro" id="IPR018392">
    <property type="entry name" value="LysM"/>
</dbReference>
<dbReference type="InterPro" id="IPR011050">
    <property type="entry name" value="Pectin_lyase_fold/virulence"/>
</dbReference>
<feature type="region of interest" description="Disordered" evidence="6">
    <location>
        <begin position="34"/>
        <end position="60"/>
    </location>
</feature>
<evidence type="ECO:0000256" key="3">
    <source>
        <dbReference type="ARBA" id="ARBA00022669"/>
    </source>
</evidence>
<dbReference type="PANTHER" id="PTHR34997">
    <property type="entry name" value="AM15"/>
    <property type="match status" value="1"/>
</dbReference>
<feature type="chain" id="PRO_5042849022" evidence="7">
    <location>
        <begin position="31"/>
        <end position="1402"/>
    </location>
</feature>
<dbReference type="SUPFAM" id="SSF54106">
    <property type="entry name" value="LysM domain"/>
    <property type="match status" value="1"/>
</dbReference>
<evidence type="ECO:0000256" key="4">
    <source>
        <dbReference type="ARBA" id="ARBA00022729"/>
    </source>
</evidence>
<comment type="caution">
    <text evidence="9">The sequence shown here is derived from an EMBL/GenBank/DDBJ whole genome shotgun (WGS) entry which is preliminary data.</text>
</comment>
<dbReference type="InterPro" id="IPR012334">
    <property type="entry name" value="Pectin_lyas_fold"/>
</dbReference>
<name>A0AAN4PTR3_ASPLE</name>
<evidence type="ECO:0000256" key="6">
    <source>
        <dbReference type="SAM" id="MobiDB-lite"/>
    </source>
</evidence>
<dbReference type="EMBL" id="BCLY01000016">
    <property type="protein sequence ID" value="GAQ10343.1"/>
    <property type="molecule type" value="Genomic_DNA"/>
</dbReference>
<evidence type="ECO:0000259" key="8">
    <source>
        <dbReference type="PROSITE" id="PS51782"/>
    </source>
</evidence>
<dbReference type="Gene3D" id="3.10.350.10">
    <property type="entry name" value="LysM domain"/>
    <property type="match status" value="3"/>
</dbReference>
<evidence type="ECO:0000313" key="10">
    <source>
        <dbReference type="Proteomes" id="UP000051487"/>
    </source>
</evidence>
<dbReference type="Proteomes" id="UP000051487">
    <property type="component" value="Unassembled WGS sequence"/>
</dbReference>
<proteinExistence type="predicted"/>
<evidence type="ECO:0000313" key="9">
    <source>
        <dbReference type="EMBL" id="GAQ10343.1"/>
    </source>
</evidence>
<evidence type="ECO:0000256" key="2">
    <source>
        <dbReference type="ARBA" id="ARBA00022525"/>
    </source>
</evidence>
<gene>
    <name evidence="9" type="ORF">ALT_7664</name>
</gene>
<feature type="signal peptide" evidence="7">
    <location>
        <begin position="1"/>
        <end position="30"/>
    </location>
</feature>
<keyword evidence="4 7" id="KW-0732">Signal</keyword>
<protein>
    <submittedName>
        <fullName evidence="9">Glucan 1,3-beta-glucosidase</fullName>
    </submittedName>
</protein>
<dbReference type="InterPro" id="IPR036779">
    <property type="entry name" value="LysM_dom_sf"/>
</dbReference>
<dbReference type="CDD" id="cd00118">
    <property type="entry name" value="LysM"/>
    <property type="match status" value="1"/>
</dbReference>
<keyword evidence="2" id="KW-0964">Secreted</keyword>
<dbReference type="PANTHER" id="PTHR34997:SF16">
    <property type="entry name" value="LYSM DOMAIN-CONTAINING PROTEIN"/>
    <property type="match status" value="1"/>
</dbReference>
<dbReference type="GO" id="GO:0005576">
    <property type="term" value="C:extracellular region"/>
    <property type="evidence" value="ECO:0007669"/>
    <property type="project" value="UniProtKB-SubCell"/>
</dbReference>
<evidence type="ECO:0000256" key="1">
    <source>
        <dbReference type="ARBA" id="ARBA00004613"/>
    </source>
</evidence>
<dbReference type="GO" id="GO:0008061">
    <property type="term" value="F:chitin binding"/>
    <property type="evidence" value="ECO:0007669"/>
    <property type="project" value="UniProtKB-KW"/>
</dbReference>
<dbReference type="SUPFAM" id="SSF51126">
    <property type="entry name" value="Pectin lyase-like"/>
    <property type="match status" value="2"/>
</dbReference>
<dbReference type="InterPro" id="IPR052210">
    <property type="entry name" value="LysM1-like"/>
</dbReference>
<sequence length="1402" mass="154168">MARLHGLLPCEQKLILFLVILLYLLSPVYGSSHNHETLHHQHQKRQNGAEPSATAPTAVSLPSVLPSSLSEAEKLIQKARQALSVMNKGRLAYPQRNTYQFQPDSLAFQPAPRLDYNNDGPVGAADIRLNATKRSDEGSKQFMYTISPELAEAARLVAEASPLPLPGDYGIDIGKIIGQYRVQKTNDTNIPQQQYLKPNGLDGYVSAVPTSKLAQERTELRKRAANDFWLTTMEQRGSSPFAPAGYKVWRNVKDYGAKGDGVTDDTAAINKAISDGGRCGAECGSSTIYPAFIYFPSGTYLVSSPIIQYYNTEFYGNPFDYPTILAASSFVGLGVITSDVYTGDNTQWYLNTNNFLRSIRNFKMDITRTNPLAYVCAIHWQVAQGTSLENIIFYMMQDNITTQQGIYMENGSGGFLTNLTFVGGNFGAYFGNQQFTTSHLSFMNCKTALQIHWDWAWTMQDVVITNCTNGIVIVGGAGGPQSTGQSVGSLIILDAVIAFTKTGIVTSLFAENSTSFLLQNAAFISVDTAILDNVKSKTLMSGGPYVTVESWGFGRVTSRTTSAFMNGQNIPAMNRSSALTRDGLVVPSFFQRGRPTYRDIGMSQIIDVKAWGAAGDGKSDDTAVLNSILDRAANMSSIVFFPFGVYVIKDTLHIPLGSRIIGQAWSQIMATGPKFQDEQNPRVAVQVGRSGDVGIIEIQSLMFTVSGPTAGAVLLEWNVHESSQGSAGMWGKFNIFTHFEEQKLTVPSEIDSHFRVGGAIGSDLQASNCPKKSGTVNEKSYLENIWVWTADHDLDITSQEQIDVYAARGILVESQGPTWMYGTASEHHVLYQYQISEAKDLFLSMIQTESPYFQPSPKAPTPFTAGLFPSDPTFSSCDAHSQTCAVSWALRILDSSSIYVMGAGLYSWFSDYGQDCLVTANCQQRGVEISQSTDTWIYNLVTKGIVEMVSPVNENATLSAANVNGFMSSILAWIREGNSIIGKRKFPGFQLYEPEWLVGLNLTETCKTALTQKILCHSYLEKFRSPVVGQYIENSTLANEVCDKGCGQSLKSWFDNVSTTCASQYINKAVATELGGYMYAGYNLTCLKDPATGRYCPDIISHFTVVNNVASMTLFEMCSFCFTTMLQMRQASAYSPYSEKDRFDLEQWVKPTCGLKGSTNLHDSLFLEELAPTPICLSNLTYTVQRGDTCDSIALKYQVASAAIQIGNPTLVYNCSELVAGRELCMPLNCGHQYMLQNNDTCYSIERAQSLWYGDVRKYNPWINSECSNLQSTREVHGSIICLSPQGGLFNDTGSHPNLGATSPWSNTGYTQSTQYPPDGFPVAKGTTLFCGRWHTVVRGDTCRSICIADGIPSTLFMDVNPSLSRTDCDGSLIEGTTYCTGPDTHWDDTDFWDEDDYIILD</sequence>
<dbReference type="PROSITE" id="PS51782">
    <property type="entry name" value="LYSM"/>
    <property type="match status" value="2"/>
</dbReference>
<feature type="domain" description="LysM" evidence="8">
    <location>
        <begin position="1333"/>
        <end position="1381"/>
    </location>
</feature>
<evidence type="ECO:0000256" key="5">
    <source>
        <dbReference type="ARBA" id="ARBA00023026"/>
    </source>
</evidence>
<dbReference type="CDD" id="cd23668">
    <property type="entry name" value="GH55_beta13glucanase-like"/>
    <property type="match status" value="1"/>
</dbReference>
<keyword evidence="5" id="KW-0843">Virulence</keyword>
<dbReference type="Pfam" id="PF12708">
    <property type="entry name" value="Pect-lyase_RHGA_epim"/>
    <property type="match status" value="2"/>
</dbReference>
<dbReference type="Gene3D" id="2.160.20.10">
    <property type="entry name" value="Single-stranded right-handed beta-helix, Pectin lyase-like"/>
    <property type="match status" value="2"/>
</dbReference>
<reference evidence="9 10" key="1">
    <citation type="submission" date="2015-11" db="EMBL/GenBank/DDBJ databases">
        <title>Aspergillus lentulus strain IFM 54703T.</title>
        <authorList>
            <person name="Kusuya Y."/>
            <person name="Sakai K."/>
            <person name="Kamei K."/>
            <person name="Takahashi H."/>
            <person name="Yaguchi T."/>
        </authorList>
    </citation>
    <scope>NUCLEOTIDE SEQUENCE [LARGE SCALE GENOMIC DNA]</scope>
    <source>
        <strain evidence="9 10">IFM 54703</strain>
    </source>
</reference>
<accession>A0AAN4PTR3</accession>
<feature type="domain" description="LysM" evidence="8">
    <location>
        <begin position="1180"/>
        <end position="1226"/>
    </location>
</feature>
<dbReference type="Pfam" id="PF01476">
    <property type="entry name" value="LysM"/>
    <property type="match status" value="2"/>
</dbReference>
<dbReference type="SMART" id="SM00257">
    <property type="entry name" value="LysM"/>
    <property type="match status" value="3"/>
</dbReference>
<evidence type="ECO:0000256" key="7">
    <source>
        <dbReference type="SAM" id="SignalP"/>
    </source>
</evidence>
<dbReference type="InterPro" id="IPR024535">
    <property type="entry name" value="RHGA/B-epi-like_pectate_lyase"/>
</dbReference>
<keyword evidence="3" id="KW-0147">Chitin-binding</keyword>
<comment type="subcellular location">
    <subcellularLocation>
        <location evidence="1">Secreted</location>
    </subcellularLocation>
</comment>